<dbReference type="EMBL" id="JAVHNQ010000015">
    <property type="protein sequence ID" value="KAK6332439.1"/>
    <property type="molecule type" value="Genomic_DNA"/>
</dbReference>
<dbReference type="PANTHER" id="PTHR12147:SF26">
    <property type="entry name" value="PEPTIDASE M28 DOMAIN-CONTAINING PROTEIN"/>
    <property type="match status" value="1"/>
</dbReference>
<evidence type="ECO:0000256" key="2">
    <source>
        <dbReference type="ARBA" id="ARBA00005634"/>
    </source>
</evidence>
<reference evidence="9 10" key="1">
    <citation type="submission" date="2019-10" db="EMBL/GenBank/DDBJ databases">
        <authorList>
            <person name="Palmer J.M."/>
        </authorList>
    </citation>
    <scope>NUCLEOTIDE SEQUENCE [LARGE SCALE GENOMIC DNA]</scope>
    <source>
        <strain evidence="9 10">TWF696</strain>
    </source>
</reference>
<keyword evidence="5 7" id="KW-0378">Hydrolase</keyword>
<comment type="caution">
    <text evidence="9">The sequence shown here is derived from an EMBL/GenBank/DDBJ whole genome shotgun (WGS) entry which is preliminary data.</text>
</comment>
<sequence length="479" mass="52649">MYKMKFTYCTSLLAIAQLCAALPLDNQESGDPFAAITNANYSSGLHRTLLQFDQIASRNHGNRAFGYRGFDASVQYVLSRLSALPPNSQSRFRVWTESFYGPPDINKETIIPTFVVNRREYTVHGLTVPVIRSWTSRSVFASVSKGPAGTKACGAPNAPYDPNGALILVEHNKCTTYTNANLPPARALLVYNREGTANWTEATVPRPQQPNAVPVGYINRLDALEILRQVDWAPQCTVWSYMKLQAKNNLHPRDIGYNIFAETIDGNADYVVVAGAHLDSSGGSAGINDNASGSAALLELFDTLQKSDAPSQFTNKIRFAWWGNHVDSWISTVEWSQRLSDKDARNIAAYIDLNKIGKGYYGILKSGATLSGETDICQGFSPTAVEDGFREAYASLGVTSTPVVDKAVSEDAVFRTVFRKPYGGITGGPDYQCQDKECDYFGNVAGNIDMMALSTRATARVLVELVNSAHRIWPWHARK</sequence>
<comment type="cofactor">
    <cofactor evidence="1">
        <name>Zn(2+)</name>
        <dbReference type="ChEBI" id="CHEBI:29105"/>
    </cofactor>
</comment>
<dbReference type="GO" id="GO:0008235">
    <property type="term" value="F:metalloexopeptidase activity"/>
    <property type="evidence" value="ECO:0007669"/>
    <property type="project" value="InterPro"/>
</dbReference>
<evidence type="ECO:0000256" key="6">
    <source>
        <dbReference type="ARBA" id="ARBA00022833"/>
    </source>
</evidence>
<proteinExistence type="inferred from homology"/>
<evidence type="ECO:0000256" key="7">
    <source>
        <dbReference type="RuleBase" id="RU361240"/>
    </source>
</evidence>
<dbReference type="InterPro" id="IPR045175">
    <property type="entry name" value="M28_fam"/>
</dbReference>
<evidence type="ECO:0000313" key="9">
    <source>
        <dbReference type="EMBL" id="KAK6332439.1"/>
    </source>
</evidence>
<evidence type="ECO:0000256" key="1">
    <source>
        <dbReference type="ARBA" id="ARBA00001947"/>
    </source>
</evidence>
<gene>
    <name evidence="9" type="ORF">TWF696_003153</name>
</gene>
<dbReference type="Pfam" id="PF04389">
    <property type="entry name" value="Peptidase_M28"/>
    <property type="match status" value="1"/>
</dbReference>
<evidence type="ECO:0000259" key="8">
    <source>
        <dbReference type="Pfam" id="PF04389"/>
    </source>
</evidence>
<feature type="domain" description="Peptidase M28" evidence="8">
    <location>
        <begin position="258"/>
        <end position="365"/>
    </location>
</feature>
<organism evidence="9 10">
    <name type="scientific">Orbilia brochopaga</name>
    <dbReference type="NCBI Taxonomy" id="3140254"/>
    <lineage>
        <taxon>Eukaryota</taxon>
        <taxon>Fungi</taxon>
        <taxon>Dikarya</taxon>
        <taxon>Ascomycota</taxon>
        <taxon>Pezizomycotina</taxon>
        <taxon>Orbiliomycetes</taxon>
        <taxon>Orbiliales</taxon>
        <taxon>Orbiliaceae</taxon>
        <taxon>Orbilia</taxon>
    </lineage>
</organism>
<protein>
    <recommendedName>
        <fullName evidence="7">Peptide hydrolase</fullName>
        <ecNumber evidence="7">3.4.-.-</ecNumber>
    </recommendedName>
</protein>
<dbReference type="SUPFAM" id="SSF53187">
    <property type="entry name" value="Zn-dependent exopeptidases"/>
    <property type="match status" value="1"/>
</dbReference>
<dbReference type="Gene3D" id="3.40.630.10">
    <property type="entry name" value="Zn peptidases"/>
    <property type="match status" value="1"/>
</dbReference>
<evidence type="ECO:0000256" key="4">
    <source>
        <dbReference type="ARBA" id="ARBA00022723"/>
    </source>
</evidence>
<evidence type="ECO:0000313" key="10">
    <source>
        <dbReference type="Proteomes" id="UP001375240"/>
    </source>
</evidence>
<dbReference type="GO" id="GO:0006508">
    <property type="term" value="P:proteolysis"/>
    <property type="evidence" value="ECO:0007669"/>
    <property type="project" value="UniProtKB-KW"/>
</dbReference>
<evidence type="ECO:0000256" key="5">
    <source>
        <dbReference type="ARBA" id="ARBA00022801"/>
    </source>
</evidence>
<keyword evidence="4 7" id="KW-0479">Metal-binding</keyword>
<feature type="chain" id="PRO_5043113028" description="Peptide hydrolase" evidence="7">
    <location>
        <begin position="22"/>
        <end position="479"/>
    </location>
</feature>
<keyword evidence="6 7" id="KW-0862">Zinc</keyword>
<comment type="similarity">
    <text evidence="2">Belongs to the peptidase M28 family. M28B subfamily.</text>
</comment>
<keyword evidence="7" id="KW-0732">Signal</keyword>
<name>A0AAV9U062_9PEZI</name>
<dbReference type="EC" id="3.4.-.-" evidence="7"/>
<dbReference type="PANTHER" id="PTHR12147">
    <property type="entry name" value="METALLOPEPTIDASE M28 FAMILY MEMBER"/>
    <property type="match status" value="1"/>
</dbReference>
<keyword evidence="3 7" id="KW-0645">Protease</keyword>
<dbReference type="InterPro" id="IPR007484">
    <property type="entry name" value="Peptidase_M28"/>
</dbReference>
<dbReference type="GO" id="GO:0046872">
    <property type="term" value="F:metal ion binding"/>
    <property type="evidence" value="ECO:0007669"/>
    <property type="project" value="UniProtKB-KW"/>
</dbReference>
<dbReference type="AlphaFoldDB" id="A0AAV9U062"/>
<dbReference type="Proteomes" id="UP001375240">
    <property type="component" value="Unassembled WGS sequence"/>
</dbReference>
<accession>A0AAV9U062</accession>
<evidence type="ECO:0000256" key="3">
    <source>
        <dbReference type="ARBA" id="ARBA00022670"/>
    </source>
</evidence>
<keyword evidence="10" id="KW-1185">Reference proteome</keyword>
<feature type="signal peptide" evidence="7">
    <location>
        <begin position="1"/>
        <end position="21"/>
    </location>
</feature>